<dbReference type="InterPro" id="IPR030678">
    <property type="entry name" value="Peptide/Ni-bd"/>
</dbReference>
<dbReference type="GO" id="GO:0043190">
    <property type="term" value="C:ATP-binding cassette (ABC) transporter complex"/>
    <property type="evidence" value="ECO:0007669"/>
    <property type="project" value="InterPro"/>
</dbReference>
<dbReference type="GO" id="GO:0030288">
    <property type="term" value="C:outer membrane-bounded periplasmic space"/>
    <property type="evidence" value="ECO:0007669"/>
    <property type="project" value="UniProtKB-ARBA"/>
</dbReference>
<keyword evidence="3" id="KW-0813">Transport</keyword>
<dbReference type="PANTHER" id="PTHR30290">
    <property type="entry name" value="PERIPLASMIC BINDING COMPONENT OF ABC TRANSPORTER"/>
    <property type="match status" value="1"/>
</dbReference>
<keyword evidence="4" id="KW-0732">Signal</keyword>
<dbReference type="SUPFAM" id="SSF53850">
    <property type="entry name" value="Periplasmic binding protein-like II"/>
    <property type="match status" value="1"/>
</dbReference>
<gene>
    <name evidence="6" type="ORF">G3A50_15235</name>
</gene>
<dbReference type="Gene3D" id="3.40.190.10">
    <property type="entry name" value="Periplasmic binding protein-like II"/>
    <property type="match status" value="1"/>
</dbReference>
<dbReference type="GO" id="GO:0015833">
    <property type="term" value="P:peptide transport"/>
    <property type="evidence" value="ECO:0007669"/>
    <property type="project" value="TreeGrafter"/>
</dbReference>
<dbReference type="Proteomes" id="UP000464751">
    <property type="component" value="Chromosome"/>
</dbReference>
<evidence type="ECO:0000313" key="6">
    <source>
        <dbReference type="EMBL" id="QIB34912.1"/>
    </source>
</evidence>
<dbReference type="AlphaFoldDB" id="A0A6P1YP96"/>
<dbReference type="PANTHER" id="PTHR30290:SF10">
    <property type="entry name" value="PERIPLASMIC OLIGOPEPTIDE-BINDING PROTEIN-RELATED"/>
    <property type="match status" value="1"/>
</dbReference>
<dbReference type="InterPro" id="IPR039424">
    <property type="entry name" value="SBP_5"/>
</dbReference>
<organism evidence="6 7">
    <name type="scientific">Ancylobacter pratisalsi</name>
    <dbReference type="NCBI Taxonomy" id="1745854"/>
    <lineage>
        <taxon>Bacteria</taxon>
        <taxon>Pseudomonadati</taxon>
        <taxon>Pseudomonadota</taxon>
        <taxon>Alphaproteobacteria</taxon>
        <taxon>Hyphomicrobiales</taxon>
        <taxon>Xanthobacteraceae</taxon>
        <taxon>Ancylobacter</taxon>
    </lineage>
</organism>
<evidence type="ECO:0000256" key="2">
    <source>
        <dbReference type="ARBA" id="ARBA00005695"/>
    </source>
</evidence>
<evidence type="ECO:0000256" key="3">
    <source>
        <dbReference type="ARBA" id="ARBA00022448"/>
    </source>
</evidence>
<accession>A0A6P1YP96</accession>
<name>A0A6P1YP96_9HYPH</name>
<dbReference type="RefSeq" id="WP_163076057.1">
    <property type="nucleotide sequence ID" value="NZ_CP048630.1"/>
</dbReference>
<evidence type="ECO:0000259" key="5">
    <source>
        <dbReference type="Pfam" id="PF00496"/>
    </source>
</evidence>
<comment type="subcellular location">
    <subcellularLocation>
        <location evidence="1">Periplasm</location>
    </subcellularLocation>
</comment>
<evidence type="ECO:0000313" key="7">
    <source>
        <dbReference type="Proteomes" id="UP000464751"/>
    </source>
</evidence>
<dbReference type="PIRSF" id="PIRSF002741">
    <property type="entry name" value="MppA"/>
    <property type="match status" value="1"/>
</dbReference>
<keyword evidence="7" id="KW-1185">Reference proteome</keyword>
<dbReference type="Pfam" id="PF00496">
    <property type="entry name" value="SBP_bac_5"/>
    <property type="match status" value="1"/>
</dbReference>
<dbReference type="Gene3D" id="3.90.76.10">
    <property type="entry name" value="Dipeptide-binding Protein, Domain 1"/>
    <property type="match status" value="1"/>
</dbReference>
<proteinExistence type="inferred from homology"/>
<comment type="similarity">
    <text evidence="2">Belongs to the bacterial solute-binding protein 5 family.</text>
</comment>
<dbReference type="Gene3D" id="3.10.105.10">
    <property type="entry name" value="Dipeptide-binding Protein, Domain 3"/>
    <property type="match status" value="1"/>
</dbReference>
<reference evidence="6 7" key="1">
    <citation type="submission" date="2020-02" db="EMBL/GenBank/DDBJ databases">
        <authorList>
            <person name="Li G."/>
        </authorList>
    </citation>
    <scope>NUCLEOTIDE SEQUENCE [LARGE SCALE GENOMIC DNA]</scope>
    <source>
        <strain evidence="6 7">DSM 102029</strain>
    </source>
</reference>
<evidence type="ECO:0000256" key="4">
    <source>
        <dbReference type="ARBA" id="ARBA00022729"/>
    </source>
</evidence>
<dbReference type="PROSITE" id="PS51318">
    <property type="entry name" value="TAT"/>
    <property type="match status" value="1"/>
</dbReference>
<evidence type="ECO:0000256" key="1">
    <source>
        <dbReference type="ARBA" id="ARBA00004418"/>
    </source>
</evidence>
<dbReference type="KEGG" id="apra:G3A50_15235"/>
<sequence length="542" mass="60432">MNRREFLTSATVLSSAAATGVAAPAIWSSASAQSARQETLLLISEDGPNNLDIQGVGTNRPGYEVSWNCYDRLMSYGSKTMPDGTVSYDRDKLVPELAEEWDLTPDSVTFKLRKDAKFHDGSPVTAHDVKWSFDRAVSVGGFPTVQMKAGSLEKPEQFVVVDDHTFRVDFIRPDRLTMPDIAVIVPSVYNSKLVKSKATEQDKWGMEYTKQNTAGGGAYKVVKWQPGTEVVFERNDDWKCGPMPALKRVVWRMVPSAGNRRALIERGDADISFGLPAKDFVELDKAGKVKVVSNPISNGIQYIGMNVTKPPFDKLEVRQAVAYALPYQKIMDAVLFGLGKPLYGAASNTVTEPVWPQAHGYNTDMAKAKELLAKAGYPNGFETTLSFDLGSAAINEPLCTLVQESLAQIGIKATLNKIPGANWRGELIKKEMPLISNFFSGWLDYPEYFFFWCYHGQNTLFNTMSYKNPEMDKLIDGARAAAATADWPTYDKDVDGFIDLAFADIPRVPLYQPYLSVAMQKQISGYQYWFHRQLDYRTLKKG</sequence>
<dbReference type="InterPro" id="IPR006311">
    <property type="entry name" value="TAT_signal"/>
</dbReference>
<protein>
    <submittedName>
        <fullName evidence="6">ABC transporter substrate-binding protein</fullName>
    </submittedName>
</protein>
<dbReference type="GO" id="GO:1904680">
    <property type="term" value="F:peptide transmembrane transporter activity"/>
    <property type="evidence" value="ECO:0007669"/>
    <property type="project" value="TreeGrafter"/>
</dbReference>
<dbReference type="CDD" id="cd08512">
    <property type="entry name" value="PBP2_NikA_DppA_OppA_like_7"/>
    <property type="match status" value="1"/>
</dbReference>
<dbReference type="InterPro" id="IPR000914">
    <property type="entry name" value="SBP_5_dom"/>
</dbReference>
<dbReference type="EMBL" id="CP048630">
    <property type="protein sequence ID" value="QIB34912.1"/>
    <property type="molecule type" value="Genomic_DNA"/>
</dbReference>
<dbReference type="FunFam" id="3.90.76.10:FF:000007">
    <property type="entry name" value="Dipeptide ABC transporter periplasmic dipeptide-binding protein"/>
    <property type="match status" value="1"/>
</dbReference>
<feature type="domain" description="Solute-binding protein family 5" evidence="5">
    <location>
        <begin position="92"/>
        <end position="459"/>
    </location>
</feature>